<keyword evidence="1" id="KW-0732">Signal</keyword>
<keyword evidence="3" id="KW-1185">Reference proteome</keyword>
<dbReference type="EMBL" id="JABWMH010000005">
    <property type="protein sequence ID" value="NVD29203.1"/>
    <property type="molecule type" value="Genomic_DNA"/>
</dbReference>
<proteinExistence type="predicted"/>
<protein>
    <submittedName>
        <fullName evidence="2">DUF1176 domain-containing protein</fullName>
    </submittedName>
</protein>
<comment type="caution">
    <text evidence="2">The sequence shown here is derived from an EMBL/GenBank/DDBJ whole genome shotgun (WGS) entry which is preliminary data.</text>
</comment>
<sequence>MPPIIFIAGLFAAVATTAALPVPQPGEIPTFRDWAVGCDNIGNCEAVSLLAEEEGGGFDDWGGPISIIRTAGDDDIFKIRVLFDGKGFDRYKMMVDDKLVDTGPIVESDYPIEIVGEDAKKVADAIIKGKRLVVQGPTGENITRISLAGSSAALRYIDQKQGRAGTATALVARGKRAFQPAKAELPMIAVDQWETSKLVPEAGALVALAEDSKCKEDRYGLVEDQAFPLGKRGDVYRALVLISCGSGAYNFTSAPYVGEYQKDDSAGWTFTPARFDRQPSWGGEGNQPLLVNVGWDEQDQTLSSFGKGRGLGDCGSAENYVWDGEIFRLIDASAMHECRGAYQWITVWRAQYRKADQAATTGK</sequence>
<name>A0ABX2N6L0_9SPHN</name>
<evidence type="ECO:0000256" key="1">
    <source>
        <dbReference type="SAM" id="SignalP"/>
    </source>
</evidence>
<accession>A0ABX2N6L0</accession>
<dbReference type="RefSeq" id="WP_176280657.1">
    <property type="nucleotide sequence ID" value="NZ_JABWMH010000005.1"/>
</dbReference>
<organism evidence="2 3">
    <name type="scientific">Parasphingorhabdus flavimaris</name>
    <dbReference type="NCBI Taxonomy" id="266812"/>
    <lineage>
        <taxon>Bacteria</taxon>
        <taxon>Pseudomonadati</taxon>
        <taxon>Pseudomonadota</taxon>
        <taxon>Alphaproteobacteria</taxon>
        <taxon>Sphingomonadales</taxon>
        <taxon>Sphingomonadaceae</taxon>
        <taxon>Parasphingorhabdus</taxon>
    </lineage>
</organism>
<gene>
    <name evidence="2" type="ORF">HUO14_14990</name>
</gene>
<evidence type="ECO:0000313" key="3">
    <source>
        <dbReference type="Proteomes" id="UP000652427"/>
    </source>
</evidence>
<evidence type="ECO:0000313" key="2">
    <source>
        <dbReference type="EMBL" id="NVD29203.1"/>
    </source>
</evidence>
<dbReference type="InterPro" id="IPR009560">
    <property type="entry name" value="DUF1176"/>
</dbReference>
<dbReference type="Proteomes" id="UP000652427">
    <property type="component" value="Unassembled WGS sequence"/>
</dbReference>
<feature type="chain" id="PRO_5045893450" evidence="1">
    <location>
        <begin position="19"/>
        <end position="363"/>
    </location>
</feature>
<feature type="signal peptide" evidence="1">
    <location>
        <begin position="1"/>
        <end position="18"/>
    </location>
</feature>
<reference evidence="2 3" key="1">
    <citation type="submission" date="2020-06" db="EMBL/GenBank/DDBJ databases">
        <authorList>
            <person name="Kim S.-J."/>
            <person name="Park S.-J."/>
        </authorList>
    </citation>
    <scope>NUCLEOTIDE SEQUENCE [LARGE SCALE GENOMIC DNA]</scope>
    <source>
        <strain evidence="2 3">SW-151</strain>
    </source>
</reference>
<dbReference type="Pfam" id="PF06674">
    <property type="entry name" value="DUF1176"/>
    <property type="match status" value="1"/>
</dbReference>